<gene>
    <name evidence="2" type="ORF">M472_13030</name>
</gene>
<dbReference type="AlphaFoldDB" id="U2HVZ7"/>
<name>U2HVZ7_9SPHI</name>
<dbReference type="PATRIC" id="fig|1346330.5.peg.1859"/>
<protein>
    <recommendedName>
        <fullName evidence="1">DUF5018 domain-containing protein</fullName>
    </recommendedName>
</protein>
<evidence type="ECO:0000313" key="3">
    <source>
        <dbReference type="Proteomes" id="UP000016584"/>
    </source>
</evidence>
<organism evidence="2 3">
    <name type="scientific">Sphingobacterium paucimobilis HER1398</name>
    <dbReference type="NCBI Taxonomy" id="1346330"/>
    <lineage>
        <taxon>Bacteria</taxon>
        <taxon>Pseudomonadati</taxon>
        <taxon>Bacteroidota</taxon>
        <taxon>Sphingobacteriia</taxon>
        <taxon>Sphingobacteriales</taxon>
        <taxon>Sphingobacteriaceae</taxon>
        <taxon>Sphingobacterium</taxon>
    </lineage>
</organism>
<keyword evidence="3" id="KW-1185">Reference proteome</keyword>
<feature type="domain" description="DUF5018" evidence="1">
    <location>
        <begin position="38"/>
        <end position="346"/>
    </location>
</feature>
<dbReference type="STRING" id="1346330.M472_13030"/>
<dbReference type="Gene3D" id="2.60.40.2340">
    <property type="match status" value="2"/>
</dbReference>
<dbReference type="Pfam" id="PF16410">
    <property type="entry name" value="DUF5018"/>
    <property type="match status" value="1"/>
</dbReference>
<dbReference type="Proteomes" id="UP000016584">
    <property type="component" value="Unassembled WGS sequence"/>
</dbReference>
<comment type="caution">
    <text evidence="2">The sequence shown here is derived from an EMBL/GenBank/DDBJ whole genome shotgun (WGS) entry which is preliminary data.</text>
</comment>
<evidence type="ECO:0000259" key="1">
    <source>
        <dbReference type="Pfam" id="PF16410"/>
    </source>
</evidence>
<sequence>MITSCSKEIKIERGTEGVITDIFANIEGSGPQRLFEARYSNDTIYFDIPYYYPINSDYETDLTKIIVRASISSDAKVSTPFGKPMDLTSPFSFTVVSGSGVETKYVIKARKLGDIGIADAKISFELDGEIEEVDGILINDELRFFIVPGQDMSQTKLTFSINKHATSSIESGSVLDLNTPKILTISGPGGASKNYNIVLTEPVKLEYGFGVHRKLWFKEWAEFGFGGIGAGEAEQSLAVSGDYLIIGKAGTSGNARYMVYNRFTGEYLRDMYMPFTASSGAFADSRQLIADEKGNLLAINRSLINNGLQVYRYNSPFDLTPQLMINTINNQGAGTTGLRLNVTGDLDGDAVIVSTKSSTKSFYRWEIKNGVLQSQQPTLVTVGVAKGSTFGIYPEVQYIHPTVSSNYLLAFQNGFFHVNGNTDQQIHEVNMSATFFMNALSIARFNKATYTFLGRYYSNLKTMGLSMFDITDPQMFGTPTSSSLYPLFNVFNSERLRAEQDSPGTGDIAVGYSHDGDRMQVYMLHVGSGVLAHEFTVYSQN</sequence>
<dbReference type="eggNOG" id="ENOG502Z8DV">
    <property type="taxonomic scope" value="Bacteria"/>
</dbReference>
<evidence type="ECO:0000313" key="2">
    <source>
        <dbReference type="EMBL" id="ERJ59697.1"/>
    </source>
</evidence>
<reference evidence="2 3" key="1">
    <citation type="journal article" date="2013" name="Genome Announc.">
        <title>The Draft Genome Sequence of Sphingomonas paucimobilis Strain HER1398 (Proteobacteria), Host to the Giant PAU Phage, Indicates That It Is a Member of the Genus Sphingobacterium (Bacteroidetes).</title>
        <authorList>
            <person name="White R.A.III."/>
            <person name="Suttle C.A."/>
        </authorList>
    </citation>
    <scope>NUCLEOTIDE SEQUENCE [LARGE SCALE GENOMIC DNA]</scope>
    <source>
        <strain evidence="2 3">HER1398</strain>
    </source>
</reference>
<dbReference type="InterPro" id="IPR032186">
    <property type="entry name" value="DUF5018"/>
</dbReference>
<dbReference type="EMBL" id="ATDL01000014">
    <property type="protein sequence ID" value="ERJ59697.1"/>
    <property type="molecule type" value="Genomic_DNA"/>
</dbReference>
<proteinExistence type="predicted"/>
<accession>U2HVZ7</accession>